<proteinExistence type="predicted"/>
<reference evidence="2 3" key="1">
    <citation type="submission" date="2012-12" db="EMBL/GenBank/DDBJ databases">
        <title>Whole genome shotgun sequence of Gordonia sihwensis NBRC 108236.</title>
        <authorList>
            <person name="Yoshida I."/>
            <person name="Hosoyama A."/>
            <person name="Tsuchikane K."/>
            <person name="Ando Y."/>
            <person name="Baba S."/>
            <person name="Ohji S."/>
            <person name="Hamada M."/>
            <person name="Tamura T."/>
            <person name="Yamazoe A."/>
            <person name="Yamazaki S."/>
            <person name="Fujita N."/>
        </authorList>
    </citation>
    <scope>NUCLEOTIDE SEQUENCE [LARGE SCALE GENOMIC DNA]</scope>
    <source>
        <strain evidence="2 3">NBRC 108236</strain>
    </source>
</reference>
<evidence type="ECO:0000256" key="1">
    <source>
        <dbReference type="SAM" id="MobiDB-lite"/>
    </source>
</evidence>
<sequence length="254" mass="27941">MARTIHEFRSPRRFVAGTVGQPGDRTFYIQVSQDSRLMSVELEKQQVLILADRLSYLLDEVRRRFGTPIPPEAEDVGDVSPLESPIDSEFRVGSMGLGWDADAAAVVIELLAVTEQPLDESVILDDTEEGPDTVRVFLTADEAREFSARSMRVIAAGRPLCPLCDQPLDPSGHICARSNGYKRDAEFSRSIEFVDPEVLASLSRLVPGFDSSFTVEDEDAVLDDDTDDDSDDDGTDERGDGADDGDWGGDDTHR</sequence>
<dbReference type="InterPro" id="IPR021441">
    <property type="entry name" value="DUF3090"/>
</dbReference>
<dbReference type="Proteomes" id="UP000035083">
    <property type="component" value="Unassembled WGS sequence"/>
</dbReference>
<evidence type="ECO:0000313" key="3">
    <source>
        <dbReference type="Proteomes" id="UP000035083"/>
    </source>
</evidence>
<feature type="compositionally biased region" description="Acidic residues" evidence="1">
    <location>
        <begin position="242"/>
        <end position="254"/>
    </location>
</feature>
<gene>
    <name evidence="2" type="ORF">GSI01S_03_01190</name>
</gene>
<dbReference type="NCBIfam" id="TIGR03847">
    <property type="entry name" value="conserved hypothetical protein"/>
    <property type="match status" value="1"/>
</dbReference>
<dbReference type="AlphaFoldDB" id="L7LFI8"/>
<organism evidence="2 3">
    <name type="scientific">Gordonia sihwensis NBRC 108236</name>
    <dbReference type="NCBI Taxonomy" id="1223544"/>
    <lineage>
        <taxon>Bacteria</taxon>
        <taxon>Bacillati</taxon>
        <taxon>Actinomycetota</taxon>
        <taxon>Actinomycetes</taxon>
        <taxon>Mycobacteriales</taxon>
        <taxon>Gordoniaceae</taxon>
        <taxon>Gordonia</taxon>
    </lineage>
</organism>
<evidence type="ECO:0008006" key="4">
    <source>
        <dbReference type="Google" id="ProtNLM"/>
    </source>
</evidence>
<name>L7LFI8_9ACTN</name>
<feature type="region of interest" description="Disordered" evidence="1">
    <location>
        <begin position="215"/>
        <end position="254"/>
    </location>
</feature>
<feature type="compositionally biased region" description="Acidic residues" evidence="1">
    <location>
        <begin position="215"/>
        <end position="235"/>
    </location>
</feature>
<dbReference type="Pfam" id="PF11290">
    <property type="entry name" value="DUF3090"/>
    <property type="match status" value="1"/>
</dbReference>
<protein>
    <recommendedName>
        <fullName evidence="4">DUF3090 domain-containing protein</fullName>
    </recommendedName>
</protein>
<keyword evidence="3" id="KW-1185">Reference proteome</keyword>
<accession>L7LFI8</accession>
<dbReference type="EMBL" id="BANU01000003">
    <property type="protein sequence ID" value="GAC59659.1"/>
    <property type="molecule type" value="Genomic_DNA"/>
</dbReference>
<dbReference type="RefSeq" id="WP_006894916.1">
    <property type="nucleotide sequence ID" value="NZ_BANU01000003.1"/>
</dbReference>
<dbReference type="eggNOG" id="ENOG502ZW25">
    <property type="taxonomic scope" value="Bacteria"/>
</dbReference>
<evidence type="ECO:0000313" key="2">
    <source>
        <dbReference type="EMBL" id="GAC59659.1"/>
    </source>
</evidence>
<comment type="caution">
    <text evidence="2">The sequence shown here is derived from an EMBL/GenBank/DDBJ whole genome shotgun (WGS) entry which is preliminary data.</text>
</comment>